<evidence type="ECO:0008006" key="4">
    <source>
        <dbReference type="Google" id="ProtNLM"/>
    </source>
</evidence>
<comment type="caution">
    <text evidence="2">The sequence shown here is derived from an EMBL/GenBank/DDBJ whole genome shotgun (WGS) entry which is preliminary data.</text>
</comment>
<protein>
    <recommendedName>
        <fullName evidence="4">CCHC-type domain-containing protein</fullName>
    </recommendedName>
</protein>
<reference evidence="2 3" key="1">
    <citation type="journal article" date="2012" name="Plant Cell">
        <title>Genome comparison of barley and maize smut fungi reveals targeted loss of RNA silencing components and species-specific presence of transposable elements.</title>
        <authorList>
            <person name="Laurie J.D."/>
            <person name="Ali S."/>
            <person name="Linning R."/>
            <person name="Mannhaupt G."/>
            <person name="Wong P."/>
            <person name="Gueldener U."/>
            <person name="Muensterkoetter M."/>
            <person name="Moore R."/>
            <person name="Kahmann R."/>
            <person name="Bakkeren G."/>
            <person name="Schirawski J."/>
        </authorList>
    </citation>
    <scope>NUCLEOTIDE SEQUENCE [LARGE SCALE GENOMIC DNA]</scope>
    <source>
        <strain evidence="3">Uh4875-4</strain>
    </source>
</reference>
<dbReference type="EMBL" id="CAGI01000186">
    <property type="protein sequence ID" value="CCF53869.1"/>
    <property type="molecule type" value="Genomic_DNA"/>
</dbReference>
<sequence length="334" mass="37514">MSDNTEMQAGASKAKGGRKGKAPQLQVPNYDATNETEVKVTNEESNPDSDQDSGSKQYNFCTLAKLLELVPKLMSQSYYSWNVHVKSFLQSVPHAMKHLEGTYNKKHPKWNHVFNDALMNAVHGTINTTGEYNINYLILDIIREHHTFHQFWKKIENGLTNEAIATSCWIALIAQLGELRMYNSDVQKLIQEIRTIQTESSLLGKLFADDTLFSILQKCTICHPVYKETVATISQLTFNALATALTIQQSAVENYPTQKIDPCQANARVAGSDNQEEPTVKDEKDQKDEDNANAKVAARPRKLQCWVCKRLGHGINQCDAMVTILENSPLAKTK</sequence>
<evidence type="ECO:0000256" key="1">
    <source>
        <dbReference type="SAM" id="MobiDB-lite"/>
    </source>
</evidence>
<accession>I2G3X6</accession>
<organism evidence="2 3">
    <name type="scientific">Ustilago hordei</name>
    <name type="common">Barley covered smut fungus</name>
    <dbReference type="NCBI Taxonomy" id="120017"/>
    <lineage>
        <taxon>Eukaryota</taxon>
        <taxon>Fungi</taxon>
        <taxon>Dikarya</taxon>
        <taxon>Basidiomycota</taxon>
        <taxon>Ustilaginomycotina</taxon>
        <taxon>Ustilaginomycetes</taxon>
        <taxon>Ustilaginales</taxon>
        <taxon>Ustilaginaceae</taxon>
        <taxon>Ustilago</taxon>
    </lineage>
</organism>
<dbReference type="HOGENOM" id="CLU_087702_0_0_1"/>
<evidence type="ECO:0000313" key="3">
    <source>
        <dbReference type="Proteomes" id="UP000006174"/>
    </source>
</evidence>
<dbReference type="Proteomes" id="UP000006174">
    <property type="component" value="Unassembled WGS sequence"/>
</dbReference>
<gene>
    <name evidence="2" type="ORF">UHOR_00240</name>
</gene>
<proteinExistence type="predicted"/>
<feature type="compositionally biased region" description="Basic and acidic residues" evidence="1">
    <location>
        <begin position="278"/>
        <end position="292"/>
    </location>
</feature>
<feature type="region of interest" description="Disordered" evidence="1">
    <location>
        <begin position="266"/>
        <end position="295"/>
    </location>
</feature>
<name>I2G3X6_USTHO</name>
<evidence type="ECO:0000313" key="2">
    <source>
        <dbReference type="EMBL" id="CCF53869.1"/>
    </source>
</evidence>
<keyword evidence="3" id="KW-1185">Reference proteome</keyword>
<feature type="region of interest" description="Disordered" evidence="1">
    <location>
        <begin position="1"/>
        <end position="55"/>
    </location>
</feature>
<dbReference type="AlphaFoldDB" id="I2G3X6"/>